<sequence>MNSQGIIESLNLCIVALDKGSTELKTLGLRRAKAEKAYRIKQAVEILKLKSEKYPATLIMELVKGNEEVAELRLQRDIAESSYYSCKNGLENLRMEIEVLRSKLIWIRTELNNWKVN</sequence>
<evidence type="ECO:0000313" key="2">
    <source>
        <dbReference type="Proteomes" id="UP000011728"/>
    </source>
</evidence>
<dbReference type="OrthoDB" id="1707280at2"/>
<dbReference type="KEGG" id="csr:Cspa_c07490"/>
<name>M1MHZ7_9CLOT</name>
<evidence type="ECO:0000313" key="1">
    <source>
        <dbReference type="EMBL" id="AGF54526.1"/>
    </source>
</evidence>
<dbReference type="PATRIC" id="fig|931276.5.peg.702"/>
<organism evidence="1 2">
    <name type="scientific">Clostridium saccharoperbutylacetonicum N1-4(HMT)</name>
    <dbReference type="NCBI Taxonomy" id="931276"/>
    <lineage>
        <taxon>Bacteria</taxon>
        <taxon>Bacillati</taxon>
        <taxon>Bacillota</taxon>
        <taxon>Clostridia</taxon>
        <taxon>Eubacteriales</taxon>
        <taxon>Clostridiaceae</taxon>
        <taxon>Clostridium</taxon>
    </lineage>
</organism>
<dbReference type="AlphaFoldDB" id="M1MHZ7"/>
<reference evidence="1 2" key="1">
    <citation type="submission" date="2013-02" db="EMBL/GenBank/DDBJ databases">
        <title>Genome sequence of Clostridium saccharoperbutylacetonicum N1-4(HMT).</title>
        <authorList>
            <person name="Poehlein A."/>
            <person name="Daniel R."/>
        </authorList>
    </citation>
    <scope>NUCLEOTIDE SEQUENCE [LARGE SCALE GENOMIC DNA]</scope>
    <source>
        <strain evidence="2">N1-4(HMT)</strain>
    </source>
</reference>
<protein>
    <submittedName>
        <fullName evidence="1">Uncharacterized protein</fullName>
    </submittedName>
</protein>
<accession>M1MHZ7</accession>
<dbReference type="Proteomes" id="UP000011728">
    <property type="component" value="Chromosome"/>
</dbReference>
<dbReference type="EMBL" id="CP004121">
    <property type="protein sequence ID" value="AGF54526.1"/>
    <property type="molecule type" value="Genomic_DNA"/>
</dbReference>
<keyword evidence="2" id="KW-1185">Reference proteome</keyword>
<gene>
    <name evidence="1" type="ORF">Cspa_c07490</name>
</gene>
<dbReference type="STRING" id="36745.CLSAP_07880"/>
<dbReference type="HOGENOM" id="CLU_169503_0_0_9"/>
<proteinExistence type="predicted"/>
<dbReference type="RefSeq" id="WP_015390852.1">
    <property type="nucleotide sequence ID" value="NC_020291.1"/>
</dbReference>
<dbReference type="eggNOG" id="ENOG5033GI6">
    <property type="taxonomic scope" value="Bacteria"/>
</dbReference>